<proteinExistence type="predicted"/>
<dbReference type="AlphaFoldDB" id="A0A5M8PS77"/>
<dbReference type="EMBL" id="VXIT01000005">
    <property type="protein sequence ID" value="KAA6412418.1"/>
    <property type="molecule type" value="Genomic_DNA"/>
</dbReference>
<dbReference type="OrthoDB" id="8194427at2759"/>
<feature type="compositionally biased region" description="Basic and acidic residues" evidence="1">
    <location>
        <begin position="180"/>
        <end position="191"/>
    </location>
</feature>
<feature type="compositionally biased region" description="Basic and acidic residues" evidence="1">
    <location>
        <begin position="154"/>
        <end position="172"/>
    </location>
</feature>
<protein>
    <submittedName>
        <fullName evidence="2">Uncharacterized protein</fullName>
    </submittedName>
</protein>
<accession>A0A5M8PS77</accession>
<name>A0A5M8PS77_9LECA</name>
<evidence type="ECO:0000256" key="1">
    <source>
        <dbReference type="SAM" id="MobiDB-lite"/>
    </source>
</evidence>
<organism evidence="2 3">
    <name type="scientific">Lasallia pustulata</name>
    <dbReference type="NCBI Taxonomy" id="136370"/>
    <lineage>
        <taxon>Eukaryota</taxon>
        <taxon>Fungi</taxon>
        <taxon>Dikarya</taxon>
        <taxon>Ascomycota</taxon>
        <taxon>Pezizomycotina</taxon>
        <taxon>Lecanoromycetes</taxon>
        <taxon>OSLEUM clade</taxon>
        <taxon>Umbilicariomycetidae</taxon>
        <taxon>Umbilicariales</taxon>
        <taxon>Umbilicariaceae</taxon>
        <taxon>Lasallia</taxon>
    </lineage>
</organism>
<evidence type="ECO:0000313" key="3">
    <source>
        <dbReference type="Proteomes" id="UP000324767"/>
    </source>
</evidence>
<evidence type="ECO:0000313" key="2">
    <source>
        <dbReference type="EMBL" id="KAA6412418.1"/>
    </source>
</evidence>
<gene>
    <name evidence="2" type="ORF">FRX48_03408</name>
</gene>
<feature type="region of interest" description="Disordered" evidence="1">
    <location>
        <begin position="114"/>
        <end position="225"/>
    </location>
</feature>
<comment type="caution">
    <text evidence="2">The sequence shown here is derived from an EMBL/GenBank/DDBJ whole genome shotgun (WGS) entry which is preliminary data.</text>
</comment>
<dbReference type="Proteomes" id="UP000324767">
    <property type="component" value="Unassembled WGS sequence"/>
</dbReference>
<sequence>MQEIGGHKGHQMRTFGLPRQSNLPAVTPFRLVIRTSNVHFQEKRAAVNDGNQPIKRTVPAGGAPVAENNPAVGAAVPVPGKEIDTSHQLPTHAGDFAVIKGYCLATQDAIRRGSKQFDHRRKQRQQCRGQQRLFWLRTPEPTSRRANEPTTSQRADEPTSQRADEPTSRRANEPTTSQRAADEPTSRRRANEPTSQRADDEPPTSQRAAEPTSRRASSIKPPPFHQLRQNRCLQLAAEWVSHMVGFTDEVYAEGDAQLIGFQKLNKK</sequence>
<reference evidence="2 3" key="1">
    <citation type="submission" date="2019-09" db="EMBL/GenBank/DDBJ databases">
        <title>The hologenome of the rock-dwelling lichen Lasallia pustulata.</title>
        <authorList>
            <person name="Greshake Tzovaras B."/>
            <person name="Segers F."/>
            <person name="Bicker A."/>
            <person name="Dal Grande F."/>
            <person name="Otte J."/>
            <person name="Hankeln T."/>
            <person name="Schmitt I."/>
            <person name="Ebersberger I."/>
        </authorList>
    </citation>
    <scope>NUCLEOTIDE SEQUENCE [LARGE SCALE GENOMIC DNA]</scope>
    <source>
        <strain evidence="2">A1-1</strain>
    </source>
</reference>